<protein>
    <submittedName>
        <fullName evidence="1">Uncharacterized protein</fullName>
    </submittedName>
</protein>
<proteinExistence type="predicted"/>
<dbReference type="Proteomes" id="UP000793456">
    <property type="component" value="Chromosome XX"/>
</dbReference>
<name>A0ACD3QFT0_LARCR</name>
<evidence type="ECO:0000313" key="1">
    <source>
        <dbReference type="EMBL" id="TMS06055.1"/>
    </source>
</evidence>
<reference evidence="1" key="1">
    <citation type="submission" date="2018-11" db="EMBL/GenBank/DDBJ databases">
        <title>The sequence and de novo assembly of Larimichthys crocea genome using PacBio and Hi-C technologies.</title>
        <authorList>
            <person name="Xu P."/>
            <person name="Chen B."/>
            <person name="Zhou Z."/>
            <person name="Ke Q."/>
            <person name="Wu Y."/>
            <person name="Bai H."/>
            <person name="Pu F."/>
        </authorList>
    </citation>
    <scope>NUCLEOTIDE SEQUENCE</scope>
    <source>
        <tissue evidence="1">Muscle</tissue>
    </source>
</reference>
<keyword evidence="2" id="KW-1185">Reference proteome</keyword>
<organism evidence="1 2">
    <name type="scientific">Larimichthys crocea</name>
    <name type="common">Large yellow croaker</name>
    <name type="synonym">Pseudosciaena crocea</name>
    <dbReference type="NCBI Taxonomy" id="215358"/>
    <lineage>
        <taxon>Eukaryota</taxon>
        <taxon>Metazoa</taxon>
        <taxon>Chordata</taxon>
        <taxon>Craniata</taxon>
        <taxon>Vertebrata</taxon>
        <taxon>Euteleostomi</taxon>
        <taxon>Actinopterygii</taxon>
        <taxon>Neopterygii</taxon>
        <taxon>Teleostei</taxon>
        <taxon>Neoteleostei</taxon>
        <taxon>Acanthomorphata</taxon>
        <taxon>Eupercaria</taxon>
        <taxon>Sciaenidae</taxon>
        <taxon>Larimichthys</taxon>
    </lineage>
</organism>
<accession>A0ACD3QFT0</accession>
<gene>
    <name evidence="1" type="ORF">E3U43_005305</name>
</gene>
<comment type="caution">
    <text evidence="1">The sequence shown here is derived from an EMBL/GenBank/DDBJ whole genome shotgun (WGS) entry which is preliminary data.</text>
</comment>
<sequence length="99" mass="10875">METSNQPQSVAMFQNQSQAQLSQMQQQSTPMEQQQSPQQNQQQPPQLPMGPQSSLFQSISNHSQANSVPQSPAFPTPADRSAPLHHRSKSTGYSPNSSL</sequence>
<dbReference type="EMBL" id="CM011693">
    <property type="protein sequence ID" value="TMS06055.1"/>
    <property type="molecule type" value="Genomic_DNA"/>
</dbReference>
<evidence type="ECO:0000313" key="2">
    <source>
        <dbReference type="Proteomes" id="UP000793456"/>
    </source>
</evidence>